<evidence type="ECO:0000256" key="1">
    <source>
        <dbReference type="SAM" id="Phobius"/>
    </source>
</evidence>
<gene>
    <name evidence="2" type="ORF">CNY62_02795</name>
</gene>
<dbReference type="Proteomes" id="UP000243591">
    <property type="component" value="Chromosome"/>
</dbReference>
<organism evidence="2 3">
    <name type="scientific">Brochothrix thermosphacta</name>
    <name type="common">Microbacterium thermosphactum</name>
    <dbReference type="NCBI Taxonomy" id="2756"/>
    <lineage>
        <taxon>Bacteria</taxon>
        <taxon>Bacillati</taxon>
        <taxon>Bacillota</taxon>
        <taxon>Bacilli</taxon>
        <taxon>Bacillales</taxon>
        <taxon>Listeriaceae</taxon>
        <taxon>Brochothrix</taxon>
    </lineage>
</organism>
<dbReference type="AlphaFoldDB" id="A0A1D2LWJ4"/>
<evidence type="ECO:0000313" key="2">
    <source>
        <dbReference type="EMBL" id="ATF25407.1"/>
    </source>
</evidence>
<dbReference type="PROSITE" id="PS51257">
    <property type="entry name" value="PROKAR_LIPOPROTEIN"/>
    <property type="match status" value="1"/>
</dbReference>
<keyword evidence="1" id="KW-1133">Transmembrane helix</keyword>
<sequence>MEPQSKMKSKFIYVLAIVINVLFLAGCQTTVLDQGDLPIEPLHAVYAIDMADEQAVVKQADYVFVAKVKTRGEVEYDEENFPSTVYQVDILHNLKGKLKREEKIIKSGGISREGDKLMLFEHDRLPQKEKLYLFIAYKQTDGGVLVSGANSTLAIEASTNATIKDDKTYQLYDKAVRKTGIH</sequence>
<dbReference type="OrthoDB" id="1796373at2"/>
<feature type="transmembrane region" description="Helical" evidence="1">
    <location>
        <begin position="12"/>
        <end position="32"/>
    </location>
</feature>
<protein>
    <recommendedName>
        <fullName evidence="4">Lipoprotein</fullName>
    </recommendedName>
</protein>
<name>A0A1D2LWJ4_BROTH</name>
<keyword evidence="1" id="KW-0472">Membrane</keyword>
<keyword evidence="1" id="KW-0812">Transmembrane</keyword>
<dbReference type="KEGG" id="bths:CNY62_02795"/>
<accession>A0A1D2LWJ4</accession>
<dbReference type="EMBL" id="CP023483">
    <property type="protein sequence ID" value="ATF25407.1"/>
    <property type="molecule type" value="Genomic_DNA"/>
</dbReference>
<keyword evidence="3" id="KW-1185">Reference proteome</keyword>
<proteinExistence type="predicted"/>
<reference evidence="2 3" key="1">
    <citation type="submission" date="2017-09" db="EMBL/GenBank/DDBJ databases">
        <title>Complete Genome Sequences of Two Strains of the Meat Spoilage Bacterium Brochothrix thermosphacta Isolated from Ground Chicken.</title>
        <authorList>
            <person name="Paoli G.C."/>
            <person name="Wijey C."/>
            <person name="Chen C.-Y."/>
            <person name="Nguyen L."/>
            <person name="Yan X."/>
            <person name="Irwin P.L."/>
        </authorList>
    </citation>
    <scope>NUCLEOTIDE SEQUENCE [LARGE SCALE GENOMIC DNA]</scope>
    <source>
        <strain evidence="2 3">BI</strain>
    </source>
</reference>
<dbReference type="RefSeq" id="WP_069125680.1">
    <property type="nucleotide sequence ID" value="NZ_CBCPHX010000003.1"/>
</dbReference>
<evidence type="ECO:0000313" key="3">
    <source>
        <dbReference type="Proteomes" id="UP000243591"/>
    </source>
</evidence>
<evidence type="ECO:0008006" key="4">
    <source>
        <dbReference type="Google" id="ProtNLM"/>
    </source>
</evidence>